<dbReference type="InterPro" id="IPR001469">
    <property type="entry name" value="ATP_synth_F1_dsu/esu"/>
</dbReference>
<evidence type="ECO:0000256" key="9">
    <source>
        <dbReference type="HAMAP-Rule" id="MF_00530"/>
    </source>
</evidence>
<keyword evidence="9" id="KW-1003">Cell membrane</keyword>
<dbReference type="PANTHER" id="PTHR13822">
    <property type="entry name" value="ATP SYNTHASE DELTA/EPSILON CHAIN"/>
    <property type="match status" value="1"/>
</dbReference>
<dbReference type="NCBIfam" id="TIGR01216">
    <property type="entry name" value="ATP_synt_epsi"/>
    <property type="match status" value="1"/>
</dbReference>
<protein>
    <recommendedName>
        <fullName evidence="9">ATP synthase epsilon chain</fullName>
    </recommendedName>
    <alternativeName>
        <fullName evidence="9">ATP synthase F1 sector epsilon subunit</fullName>
    </alternativeName>
    <alternativeName>
        <fullName evidence="9">F-ATPase epsilon subunit</fullName>
    </alternativeName>
</protein>
<dbReference type="EMBL" id="JAQNDN010000002">
    <property type="protein sequence ID" value="MDC0667468.1"/>
    <property type="molecule type" value="Genomic_DNA"/>
</dbReference>
<keyword evidence="5 9" id="KW-0406">Ion transport</keyword>
<comment type="caution">
    <text evidence="12">The sequence shown here is derived from an EMBL/GenBank/DDBJ whole genome shotgun (WGS) entry which is preliminary data.</text>
</comment>
<dbReference type="Gene3D" id="2.60.15.10">
    <property type="entry name" value="F0F1 ATP synthase delta/epsilon subunit, N-terminal"/>
    <property type="match status" value="1"/>
</dbReference>
<sequence length="139" mass="15022">MADTTIKLDILTPLGPKRHGVVVPGVEVPGLLGELGVLPEHVPFITPVVPGVVRFRDGGESVRIAVGAGFLEVTRDSRVVILVERALEVSEIDANKARDELKRVQADLSHDLGSIDAAEHRKLVTEQGWLEAQLRATQP</sequence>
<comment type="subunit">
    <text evidence="9 10">F-type ATPases have 2 components, CF(1) - the catalytic core - and CF(0) - the membrane proton channel. CF(1) has five subunits: alpha(3), beta(3), gamma(1), delta(1), epsilon(1). CF(0) has three main subunits: a, b and c.</text>
</comment>
<dbReference type="HAMAP" id="MF_00530">
    <property type="entry name" value="ATP_synth_epsil_bac"/>
    <property type="match status" value="1"/>
</dbReference>
<name>A0ABT5B053_9BACT</name>
<dbReference type="InterPro" id="IPR036771">
    <property type="entry name" value="ATPsynth_dsu/esu_N"/>
</dbReference>
<evidence type="ECO:0000256" key="8">
    <source>
        <dbReference type="ARBA" id="ARBA00023310"/>
    </source>
</evidence>
<organism evidence="12 13">
    <name type="scientific">Nannocystis radixulma</name>
    <dbReference type="NCBI Taxonomy" id="2995305"/>
    <lineage>
        <taxon>Bacteria</taxon>
        <taxon>Pseudomonadati</taxon>
        <taxon>Myxococcota</taxon>
        <taxon>Polyangia</taxon>
        <taxon>Nannocystales</taxon>
        <taxon>Nannocystaceae</taxon>
        <taxon>Nannocystis</taxon>
    </lineage>
</organism>
<evidence type="ECO:0000256" key="10">
    <source>
        <dbReference type="RuleBase" id="RU003656"/>
    </source>
</evidence>
<dbReference type="Pfam" id="PF02823">
    <property type="entry name" value="ATP-synt_DE_N"/>
    <property type="match status" value="1"/>
</dbReference>
<evidence type="ECO:0000259" key="11">
    <source>
        <dbReference type="Pfam" id="PF02823"/>
    </source>
</evidence>
<keyword evidence="9" id="KW-0375">Hydrogen ion transport</keyword>
<gene>
    <name evidence="9 12" type="primary">atpC</name>
    <name evidence="12" type="ORF">POL58_06955</name>
</gene>
<evidence type="ECO:0000256" key="4">
    <source>
        <dbReference type="ARBA" id="ARBA00022448"/>
    </source>
</evidence>
<keyword evidence="7 9" id="KW-0139">CF(1)</keyword>
<evidence type="ECO:0000256" key="7">
    <source>
        <dbReference type="ARBA" id="ARBA00023196"/>
    </source>
</evidence>
<evidence type="ECO:0000256" key="2">
    <source>
        <dbReference type="ARBA" id="ARBA00004184"/>
    </source>
</evidence>
<evidence type="ECO:0000313" key="13">
    <source>
        <dbReference type="Proteomes" id="UP001217838"/>
    </source>
</evidence>
<dbReference type="Proteomes" id="UP001217838">
    <property type="component" value="Unassembled WGS sequence"/>
</dbReference>
<proteinExistence type="inferred from homology"/>
<evidence type="ECO:0000313" key="12">
    <source>
        <dbReference type="EMBL" id="MDC0667468.1"/>
    </source>
</evidence>
<comment type="similarity">
    <text evidence="3 9 10">Belongs to the ATPase epsilon chain family.</text>
</comment>
<evidence type="ECO:0000256" key="1">
    <source>
        <dbReference type="ARBA" id="ARBA00003543"/>
    </source>
</evidence>
<evidence type="ECO:0000256" key="5">
    <source>
        <dbReference type="ARBA" id="ARBA00023065"/>
    </source>
</evidence>
<keyword evidence="4 9" id="KW-0813">Transport</keyword>
<dbReference type="PANTHER" id="PTHR13822:SF10">
    <property type="entry name" value="ATP SYNTHASE EPSILON CHAIN, CHLOROPLASTIC"/>
    <property type="match status" value="1"/>
</dbReference>
<dbReference type="CDD" id="cd12152">
    <property type="entry name" value="F1-ATPase_delta"/>
    <property type="match status" value="1"/>
</dbReference>
<dbReference type="InterPro" id="IPR020546">
    <property type="entry name" value="ATP_synth_F1_dsu/esu_N"/>
</dbReference>
<keyword evidence="13" id="KW-1185">Reference proteome</keyword>
<evidence type="ECO:0000256" key="6">
    <source>
        <dbReference type="ARBA" id="ARBA00023136"/>
    </source>
</evidence>
<dbReference type="SUPFAM" id="SSF51344">
    <property type="entry name" value="Epsilon subunit of F1F0-ATP synthase N-terminal domain"/>
    <property type="match status" value="1"/>
</dbReference>
<comment type="subcellular location">
    <subcellularLocation>
        <location evidence="9">Cell membrane</location>
        <topology evidence="9">Peripheral membrane protein</topology>
    </subcellularLocation>
    <subcellularLocation>
        <location evidence="2">Endomembrane system</location>
        <topology evidence="2">Peripheral membrane protein</topology>
    </subcellularLocation>
</comment>
<keyword evidence="6 9" id="KW-0472">Membrane</keyword>
<evidence type="ECO:0000256" key="3">
    <source>
        <dbReference type="ARBA" id="ARBA00005712"/>
    </source>
</evidence>
<keyword evidence="8 9" id="KW-0066">ATP synthesis</keyword>
<feature type="domain" description="ATP synthase F1 complex delta/epsilon subunit N-terminal" evidence="11">
    <location>
        <begin position="6"/>
        <end position="86"/>
    </location>
</feature>
<reference evidence="12 13" key="1">
    <citation type="submission" date="2022-11" db="EMBL/GenBank/DDBJ databases">
        <title>Minimal conservation of predation-associated metabolite biosynthetic gene clusters underscores biosynthetic potential of Myxococcota including descriptions for ten novel species: Archangium lansinium sp. nov., Myxococcus landrumus sp. nov., Nannocystis bai.</title>
        <authorList>
            <person name="Ahearne A."/>
            <person name="Stevens C."/>
            <person name="Dowd S."/>
        </authorList>
    </citation>
    <scope>NUCLEOTIDE SEQUENCE [LARGE SCALE GENOMIC DNA]</scope>
    <source>
        <strain evidence="12 13">NCELM</strain>
    </source>
</reference>
<accession>A0ABT5B053</accession>
<comment type="function">
    <text evidence="1 9">Produces ATP from ADP in the presence of a proton gradient across the membrane.</text>
</comment>
<dbReference type="RefSeq" id="WP_271995554.1">
    <property type="nucleotide sequence ID" value="NZ_JAQNDN010000002.1"/>
</dbReference>